<feature type="transmembrane region" description="Helical" evidence="7">
    <location>
        <begin position="282"/>
        <end position="303"/>
    </location>
</feature>
<name>A0A4R5TZL7_9MICC</name>
<evidence type="ECO:0000256" key="5">
    <source>
        <dbReference type="ARBA" id="ARBA00022989"/>
    </source>
</evidence>
<keyword evidence="4 7" id="KW-0812">Transmembrane</keyword>
<evidence type="ECO:0000313" key="9">
    <source>
        <dbReference type="Proteomes" id="UP000295411"/>
    </source>
</evidence>
<gene>
    <name evidence="8" type="ORF">E2F48_05830</name>
</gene>
<evidence type="ECO:0000256" key="3">
    <source>
        <dbReference type="ARBA" id="ARBA00022475"/>
    </source>
</evidence>
<feature type="transmembrane region" description="Helical" evidence="7">
    <location>
        <begin position="76"/>
        <end position="95"/>
    </location>
</feature>
<dbReference type="InterPro" id="IPR011701">
    <property type="entry name" value="MFS"/>
</dbReference>
<keyword evidence="3" id="KW-1003">Cell membrane</keyword>
<feature type="transmembrane region" description="Helical" evidence="7">
    <location>
        <begin position="252"/>
        <end position="270"/>
    </location>
</feature>
<dbReference type="RefSeq" id="WP_133403059.1">
    <property type="nucleotide sequence ID" value="NZ_SMTK01000002.1"/>
</dbReference>
<feature type="transmembrane region" description="Helical" evidence="7">
    <location>
        <begin position="12"/>
        <end position="36"/>
    </location>
</feature>
<feature type="transmembrane region" description="Helical" evidence="7">
    <location>
        <begin position="382"/>
        <end position="402"/>
    </location>
</feature>
<dbReference type="GO" id="GO:0022857">
    <property type="term" value="F:transmembrane transporter activity"/>
    <property type="evidence" value="ECO:0007669"/>
    <property type="project" value="InterPro"/>
</dbReference>
<reference evidence="8 9" key="1">
    <citation type="submission" date="2019-03" db="EMBL/GenBank/DDBJ databases">
        <title>Arthrobacter sp. nov., an bacterium isolated from biocrust in Mu Us Desert.</title>
        <authorList>
            <person name="Lixiong L."/>
        </authorList>
    </citation>
    <scope>NUCLEOTIDE SEQUENCE [LARGE SCALE GENOMIC DNA]</scope>
    <source>
        <strain evidence="8 9">SLN-3</strain>
    </source>
</reference>
<evidence type="ECO:0000313" key="8">
    <source>
        <dbReference type="EMBL" id="TDK26700.1"/>
    </source>
</evidence>
<keyword evidence="6 7" id="KW-0472">Membrane</keyword>
<dbReference type="PANTHER" id="PTHR23513">
    <property type="entry name" value="INTEGRAL MEMBRANE EFFLUX PROTEIN-RELATED"/>
    <property type="match status" value="1"/>
</dbReference>
<dbReference type="Pfam" id="PF07690">
    <property type="entry name" value="MFS_1"/>
    <property type="match status" value="1"/>
</dbReference>
<dbReference type="OrthoDB" id="4368225at2"/>
<organism evidence="8 9">
    <name type="scientific">Arthrobacter crusticola</name>
    <dbReference type="NCBI Taxonomy" id="2547960"/>
    <lineage>
        <taxon>Bacteria</taxon>
        <taxon>Bacillati</taxon>
        <taxon>Actinomycetota</taxon>
        <taxon>Actinomycetes</taxon>
        <taxon>Micrococcales</taxon>
        <taxon>Micrococcaceae</taxon>
        <taxon>Arthrobacter</taxon>
    </lineage>
</organism>
<keyword evidence="5 7" id="KW-1133">Transmembrane helix</keyword>
<comment type="caution">
    <text evidence="8">The sequence shown here is derived from an EMBL/GenBank/DDBJ whole genome shotgun (WGS) entry which is preliminary data.</text>
</comment>
<dbReference type="EMBL" id="SMTK01000002">
    <property type="protein sequence ID" value="TDK26700.1"/>
    <property type="molecule type" value="Genomic_DNA"/>
</dbReference>
<dbReference type="GO" id="GO:0005886">
    <property type="term" value="C:plasma membrane"/>
    <property type="evidence" value="ECO:0007669"/>
    <property type="project" value="UniProtKB-SubCell"/>
</dbReference>
<evidence type="ECO:0000256" key="7">
    <source>
        <dbReference type="SAM" id="Phobius"/>
    </source>
</evidence>
<evidence type="ECO:0000256" key="6">
    <source>
        <dbReference type="ARBA" id="ARBA00023136"/>
    </source>
</evidence>
<dbReference type="Gene3D" id="1.20.1250.20">
    <property type="entry name" value="MFS general substrate transporter like domains"/>
    <property type="match status" value="1"/>
</dbReference>
<evidence type="ECO:0000256" key="2">
    <source>
        <dbReference type="ARBA" id="ARBA00022448"/>
    </source>
</evidence>
<feature type="transmembrane region" description="Helical" evidence="7">
    <location>
        <begin position="209"/>
        <end position="232"/>
    </location>
</feature>
<feature type="transmembrane region" description="Helical" evidence="7">
    <location>
        <begin position="353"/>
        <end position="376"/>
    </location>
</feature>
<evidence type="ECO:0000256" key="1">
    <source>
        <dbReference type="ARBA" id="ARBA00004429"/>
    </source>
</evidence>
<dbReference type="AlphaFoldDB" id="A0A4R5TZL7"/>
<dbReference type="SUPFAM" id="SSF103473">
    <property type="entry name" value="MFS general substrate transporter"/>
    <property type="match status" value="1"/>
</dbReference>
<dbReference type="Proteomes" id="UP000295411">
    <property type="component" value="Unassembled WGS sequence"/>
</dbReference>
<keyword evidence="2" id="KW-0813">Transport</keyword>
<keyword evidence="9" id="KW-1185">Reference proteome</keyword>
<dbReference type="InterPro" id="IPR036259">
    <property type="entry name" value="MFS_trans_sf"/>
</dbReference>
<proteinExistence type="predicted"/>
<evidence type="ECO:0000256" key="4">
    <source>
        <dbReference type="ARBA" id="ARBA00022692"/>
    </source>
</evidence>
<feature type="transmembrane region" description="Helical" evidence="7">
    <location>
        <begin position="315"/>
        <end position="332"/>
    </location>
</feature>
<feature type="transmembrane region" description="Helical" evidence="7">
    <location>
        <begin position="42"/>
        <end position="64"/>
    </location>
</feature>
<dbReference type="PANTHER" id="PTHR23513:SF9">
    <property type="entry name" value="ENTEROBACTIN EXPORTER ENTS"/>
    <property type="match status" value="1"/>
</dbReference>
<comment type="subcellular location">
    <subcellularLocation>
        <location evidence="1">Cell inner membrane</location>
        <topology evidence="1">Multi-pass membrane protein</topology>
    </subcellularLocation>
</comment>
<sequence>MLTVLRVPAYRKLLTAQVVALAGTGLLTVALGLLAFDLAGGQAGAVLGTAFTLKMVAYVFAAPFMSALVGHLPRRAVLIGADLVRAAIALALPWVDSIWQIYLLVFVLQSASATFTPAFQALIPVVLPRERDYTRALSLSRLAYDLESLLSPLLAAALLLVVSYSNLFIGTAVGFLLSAALVAATRLPPIPPADPAGSLLHRTTLGTRIFLRLAPLRGLLALDLAVAAGTAFVLVNTVVHVREVFDRSNTDVALALACYGGGSMIVALAAPRLLDRVSDRSLMLTGGIILPPGLAAAALLTWTEQLPVPLTDHSWLLYLGLWGLLGAGTSMISTPSGRLLRRAATDGTRNQLFTAQFSLSHACFIFTYPAAGWIGAAAGQPAAALVLAALAAAGTVAAGRLWPRVARPAPPAPSSAAEGNRDGR</sequence>
<accession>A0A4R5TZL7</accession>
<protein>
    <submittedName>
        <fullName evidence="8">MFS transporter</fullName>
    </submittedName>
</protein>